<gene>
    <name evidence="1" type="ORF">LTS18_014793</name>
</gene>
<evidence type="ECO:0000313" key="1">
    <source>
        <dbReference type="EMBL" id="KAK3071743.1"/>
    </source>
</evidence>
<sequence length="65" mass="7134">PGPTTSEMFDRLPPELIEKQNAATPVENRPGKPEDIARVVAWLAEEQSQWIRGQSISASGGLMMN</sequence>
<evidence type="ECO:0000313" key="2">
    <source>
        <dbReference type="Proteomes" id="UP001186974"/>
    </source>
</evidence>
<organism evidence="1 2">
    <name type="scientific">Coniosporium uncinatum</name>
    <dbReference type="NCBI Taxonomy" id="93489"/>
    <lineage>
        <taxon>Eukaryota</taxon>
        <taxon>Fungi</taxon>
        <taxon>Dikarya</taxon>
        <taxon>Ascomycota</taxon>
        <taxon>Pezizomycotina</taxon>
        <taxon>Dothideomycetes</taxon>
        <taxon>Dothideomycetes incertae sedis</taxon>
        <taxon>Coniosporium</taxon>
    </lineage>
</organism>
<feature type="non-terminal residue" evidence="1">
    <location>
        <position position="1"/>
    </location>
</feature>
<dbReference type="EMBL" id="JAWDJW010004805">
    <property type="protein sequence ID" value="KAK3071743.1"/>
    <property type="molecule type" value="Genomic_DNA"/>
</dbReference>
<name>A0ACC3DGT2_9PEZI</name>
<comment type="caution">
    <text evidence="1">The sequence shown here is derived from an EMBL/GenBank/DDBJ whole genome shotgun (WGS) entry which is preliminary data.</text>
</comment>
<keyword evidence="2" id="KW-1185">Reference proteome</keyword>
<proteinExistence type="predicted"/>
<accession>A0ACC3DGT2</accession>
<protein>
    <submittedName>
        <fullName evidence="1">Uncharacterized protein</fullName>
    </submittedName>
</protein>
<reference evidence="1" key="1">
    <citation type="submission" date="2024-09" db="EMBL/GenBank/DDBJ databases">
        <title>Black Yeasts Isolated from many extreme environments.</title>
        <authorList>
            <person name="Coleine C."/>
            <person name="Stajich J.E."/>
            <person name="Selbmann L."/>
        </authorList>
    </citation>
    <scope>NUCLEOTIDE SEQUENCE</scope>
    <source>
        <strain evidence="1">CCFEE 5737</strain>
    </source>
</reference>
<dbReference type="Proteomes" id="UP001186974">
    <property type="component" value="Unassembled WGS sequence"/>
</dbReference>